<dbReference type="EMBL" id="BAABAS010000003">
    <property type="protein sequence ID" value="GAA4225002.1"/>
    <property type="molecule type" value="Genomic_DNA"/>
</dbReference>
<accession>A0ABP8BSQ1</accession>
<dbReference type="Pfam" id="PF04149">
    <property type="entry name" value="DUF397"/>
    <property type="match status" value="1"/>
</dbReference>
<protein>
    <submittedName>
        <fullName evidence="2">DUF397 domain-containing protein</fullName>
    </submittedName>
</protein>
<dbReference type="Proteomes" id="UP001501710">
    <property type="component" value="Unassembled WGS sequence"/>
</dbReference>
<sequence>MSSPKPRDALGPSDRARVGWHISSFSPSNGGSCVEAGPLDDGTDRVAVRHSRRPDAELIVYTRAEWDAFLQGVRAGEFDFFA</sequence>
<organism evidence="2 3">
    <name type="scientific">Actinomadura meridiana</name>
    <dbReference type="NCBI Taxonomy" id="559626"/>
    <lineage>
        <taxon>Bacteria</taxon>
        <taxon>Bacillati</taxon>
        <taxon>Actinomycetota</taxon>
        <taxon>Actinomycetes</taxon>
        <taxon>Streptosporangiales</taxon>
        <taxon>Thermomonosporaceae</taxon>
        <taxon>Actinomadura</taxon>
    </lineage>
</organism>
<name>A0ABP8BSQ1_9ACTN</name>
<gene>
    <name evidence="2" type="ORF">GCM10022254_05890</name>
</gene>
<keyword evidence="3" id="KW-1185">Reference proteome</keyword>
<dbReference type="InterPro" id="IPR007278">
    <property type="entry name" value="DUF397"/>
</dbReference>
<comment type="caution">
    <text evidence="2">The sequence shown here is derived from an EMBL/GenBank/DDBJ whole genome shotgun (WGS) entry which is preliminary data.</text>
</comment>
<proteinExistence type="predicted"/>
<evidence type="ECO:0000313" key="3">
    <source>
        <dbReference type="Proteomes" id="UP001501710"/>
    </source>
</evidence>
<evidence type="ECO:0000313" key="2">
    <source>
        <dbReference type="EMBL" id="GAA4225002.1"/>
    </source>
</evidence>
<reference evidence="3" key="1">
    <citation type="journal article" date="2019" name="Int. J. Syst. Evol. Microbiol.">
        <title>The Global Catalogue of Microorganisms (GCM) 10K type strain sequencing project: providing services to taxonomists for standard genome sequencing and annotation.</title>
        <authorList>
            <consortium name="The Broad Institute Genomics Platform"/>
            <consortium name="The Broad Institute Genome Sequencing Center for Infectious Disease"/>
            <person name="Wu L."/>
            <person name="Ma J."/>
        </authorList>
    </citation>
    <scope>NUCLEOTIDE SEQUENCE [LARGE SCALE GENOMIC DNA]</scope>
    <source>
        <strain evidence="3">JCM 17440</strain>
    </source>
</reference>
<evidence type="ECO:0000259" key="1">
    <source>
        <dbReference type="Pfam" id="PF04149"/>
    </source>
</evidence>
<dbReference type="RefSeq" id="WP_344889136.1">
    <property type="nucleotide sequence ID" value="NZ_BAABAS010000003.1"/>
</dbReference>
<feature type="domain" description="DUF397" evidence="1">
    <location>
        <begin position="19"/>
        <end position="74"/>
    </location>
</feature>